<reference evidence="2" key="3">
    <citation type="journal article" date="2019" name="Vet. Microbiol.">
        <title>Mutations associated with change of susceptibility to lincosamides and/or macrolides in field and laboratory-derived Mycoplasma californicum strains in Japan, and development of a rapid detection method for these mutations.</title>
        <authorList>
            <person name="Hata E."/>
            <person name="Nagai K."/>
            <person name="Murakami K."/>
        </authorList>
    </citation>
    <scope>NUCLEOTIDE SEQUENCE</scope>
    <source>
        <strain evidence="2">HAZ160_1</strain>
    </source>
</reference>
<dbReference type="EMBL" id="AP013353">
    <property type="protein sequence ID" value="BAP00901.1"/>
    <property type="molecule type" value="Genomic_DNA"/>
</dbReference>
<sequence length="291" mass="33719">MEAGKGEKLKVAQNAQTEAQKLVTQASEAKTKAESSVKEIEAQKTKLEEELSKLQAELKEKTEQKSTTETEYTQADNATPDSVKKLLASLEAIEAKIAELKKEATPEELKEVEHYLAVAKELERVKGVEKEIDALKNDEILSLLQKRPEFKKFILENPEFIKSKRWVDSLERLAKKEGVKDVELKIEELGKKDPVFEELFKEEPTLVEEFKKNPELFNEYLKDINNGLKEEEEKILSEIKEKFTFEDSVIKNIRDFLQKRPEFKELISKNEDLIKSKHWVESLRKLAEKEN</sequence>
<gene>
    <name evidence="2" type="ORF">MCAL160_0210</name>
</gene>
<feature type="region of interest" description="Disordered" evidence="1">
    <location>
        <begin position="58"/>
        <end position="80"/>
    </location>
</feature>
<reference evidence="2" key="1">
    <citation type="journal article" date="2014" name="Appl. Environ. Microbiol.">
        <title>Molecular Epidemiology of Cases of Mycoplasma californicum Infection in Japan.</title>
        <authorList>
            <person name="Hata E."/>
            <person name="Suzuki K."/>
            <person name="Hanyu H."/>
            <person name="Itoh M."/>
            <person name="Higuchi H."/>
            <person name="Kobayashi H."/>
        </authorList>
    </citation>
    <scope>NUCLEOTIDE SEQUENCE</scope>
    <source>
        <strain evidence="2">HAZ160_1</strain>
    </source>
</reference>
<reference evidence="2" key="2">
    <citation type="journal article" date="2014" name="Genome Announc.">
        <title>Complete Genome Sequence of Mycoplasma californicum Strain HAZ160_1 from Bovine Mastitic Milk in Japan.</title>
        <authorList>
            <person name="Hata E."/>
            <person name="Murakami K."/>
        </authorList>
    </citation>
    <scope>NUCLEOTIDE SEQUENCE</scope>
    <source>
        <strain evidence="2">HAZ160_1</strain>
    </source>
</reference>
<accession>A0AAT9F7N2</accession>
<evidence type="ECO:0000313" key="2">
    <source>
        <dbReference type="EMBL" id="BAP00901.1"/>
    </source>
</evidence>
<feature type="compositionally biased region" description="Basic and acidic residues" evidence="1">
    <location>
        <begin position="58"/>
        <end position="68"/>
    </location>
</feature>
<dbReference type="KEGG" id="mcm:MCAL160_0210"/>
<reference evidence="2" key="4">
    <citation type="submission" date="2024-06" db="EMBL/GenBank/DDBJ databases">
        <authorList>
            <consortium name="Mycoplasma californicum genome sequencing consortium"/>
            <person name="Hata E."/>
            <person name="Tanaka K."/>
            <person name="Tamamura Y."/>
        </authorList>
    </citation>
    <scope>NUCLEOTIDE SEQUENCE</scope>
    <source>
        <strain evidence="2">HAZ160_1</strain>
    </source>
</reference>
<protein>
    <submittedName>
        <fullName evidence="2">Uncharacterized protein</fullName>
    </submittedName>
</protein>
<organism evidence="2">
    <name type="scientific">Mycoplasmopsis californica HAZ160_1</name>
    <dbReference type="NCBI Taxonomy" id="1397850"/>
    <lineage>
        <taxon>Bacteria</taxon>
        <taxon>Bacillati</taxon>
        <taxon>Mycoplasmatota</taxon>
        <taxon>Mycoplasmoidales</taxon>
        <taxon>Metamycoplasmataceae</taxon>
        <taxon>Mycoplasmopsis</taxon>
    </lineage>
</organism>
<dbReference type="AlphaFoldDB" id="A0AAT9F7N2"/>
<evidence type="ECO:0000256" key="1">
    <source>
        <dbReference type="SAM" id="MobiDB-lite"/>
    </source>
</evidence>
<name>A0AAT9F7N2_9BACT</name>
<proteinExistence type="predicted"/>